<reference evidence="1 2" key="1">
    <citation type="journal article" date="2019" name="Sci. Rep.">
        <title>Orb-weaving spider Araneus ventricosus genome elucidates the spidroin gene catalogue.</title>
        <authorList>
            <person name="Kono N."/>
            <person name="Nakamura H."/>
            <person name="Ohtoshi R."/>
            <person name="Moran D.A.P."/>
            <person name="Shinohara A."/>
            <person name="Yoshida Y."/>
            <person name="Fujiwara M."/>
            <person name="Mori M."/>
            <person name="Tomita M."/>
            <person name="Arakawa K."/>
        </authorList>
    </citation>
    <scope>NUCLEOTIDE SEQUENCE [LARGE SCALE GENOMIC DNA]</scope>
</reference>
<organism evidence="1 2">
    <name type="scientific">Araneus ventricosus</name>
    <name type="common">Orbweaver spider</name>
    <name type="synonym">Epeira ventricosa</name>
    <dbReference type="NCBI Taxonomy" id="182803"/>
    <lineage>
        <taxon>Eukaryota</taxon>
        <taxon>Metazoa</taxon>
        <taxon>Ecdysozoa</taxon>
        <taxon>Arthropoda</taxon>
        <taxon>Chelicerata</taxon>
        <taxon>Arachnida</taxon>
        <taxon>Araneae</taxon>
        <taxon>Araneomorphae</taxon>
        <taxon>Entelegynae</taxon>
        <taxon>Araneoidea</taxon>
        <taxon>Araneidae</taxon>
        <taxon>Araneus</taxon>
    </lineage>
</organism>
<dbReference type="EMBL" id="BGPR01000079">
    <property type="protein sequence ID" value="GBL91493.1"/>
    <property type="molecule type" value="Genomic_DNA"/>
</dbReference>
<protein>
    <submittedName>
        <fullName evidence="1">Uncharacterized protein</fullName>
    </submittedName>
</protein>
<keyword evidence="2" id="KW-1185">Reference proteome</keyword>
<sequence>MGGHEPGYGLLLVRLRRRIVNVSCLSNYFGGCRCRLFNLVCCKRVYVCAQLQWRVLSKRYYGHRPVKRFPRCGSVLFHGMCGREWVMKGLDGARCVPFTATAVH</sequence>
<comment type="caution">
    <text evidence="1">The sequence shown here is derived from an EMBL/GenBank/DDBJ whole genome shotgun (WGS) entry which is preliminary data.</text>
</comment>
<dbReference type="AlphaFoldDB" id="A0A4Y2BHS5"/>
<evidence type="ECO:0000313" key="2">
    <source>
        <dbReference type="Proteomes" id="UP000499080"/>
    </source>
</evidence>
<proteinExistence type="predicted"/>
<evidence type="ECO:0000313" key="1">
    <source>
        <dbReference type="EMBL" id="GBL91493.1"/>
    </source>
</evidence>
<name>A0A4Y2BHS5_ARAVE</name>
<accession>A0A4Y2BHS5</accession>
<gene>
    <name evidence="1" type="ORF">AVEN_136963_1</name>
</gene>
<dbReference type="Proteomes" id="UP000499080">
    <property type="component" value="Unassembled WGS sequence"/>
</dbReference>